<dbReference type="RefSeq" id="WP_051521514.1">
    <property type="nucleotide sequence ID" value="NZ_KK088608.1"/>
</dbReference>
<evidence type="ECO:0008006" key="3">
    <source>
        <dbReference type="Google" id="ProtNLM"/>
    </source>
</evidence>
<dbReference type="Pfam" id="PF05336">
    <property type="entry name" value="rhaM"/>
    <property type="match status" value="1"/>
</dbReference>
<dbReference type="HOGENOM" id="CLU_100689_1_0_5"/>
<dbReference type="STRING" id="442562.Rumeso_02017"/>
<dbReference type="OrthoDB" id="9799608at2"/>
<dbReference type="EMBL" id="AOSK01000045">
    <property type="protein sequence ID" value="EYD76405.1"/>
    <property type="molecule type" value="Genomic_DNA"/>
</dbReference>
<name>A0A017HQ06_9RHOB</name>
<proteinExistence type="predicted"/>
<dbReference type="InterPro" id="IPR008000">
    <property type="entry name" value="Rham/fucose_mutarotase"/>
</dbReference>
<dbReference type="InterPro" id="IPR011008">
    <property type="entry name" value="Dimeric_a/b-barrel"/>
</dbReference>
<reference evidence="1 2" key="1">
    <citation type="submission" date="2013-02" db="EMBL/GenBank/DDBJ databases">
        <authorList>
            <person name="Fiebig A."/>
            <person name="Goeker M."/>
            <person name="Klenk H.-P.P."/>
        </authorList>
    </citation>
    <scope>NUCLEOTIDE SEQUENCE [LARGE SCALE GENOMIC DNA]</scope>
    <source>
        <strain evidence="1 2">DSM 19309</strain>
    </source>
</reference>
<protein>
    <recommendedName>
        <fullName evidence="3">L-rhamnose mutarotase</fullName>
    </recommendedName>
</protein>
<evidence type="ECO:0000313" key="1">
    <source>
        <dbReference type="EMBL" id="EYD76405.1"/>
    </source>
</evidence>
<evidence type="ECO:0000313" key="2">
    <source>
        <dbReference type="Proteomes" id="UP000019666"/>
    </source>
</evidence>
<keyword evidence="2" id="KW-1185">Reference proteome</keyword>
<accession>A0A017HQ06</accession>
<dbReference type="Gene3D" id="3.30.70.100">
    <property type="match status" value="1"/>
</dbReference>
<dbReference type="PANTHER" id="PTHR34389:SF2">
    <property type="entry name" value="L-RHAMNOSE MUTAROTASE"/>
    <property type="match status" value="1"/>
</dbReference>
<dbReference type="AlphaFoldDB" id="A0A017HQ06"/>
<dbReference type="GO" id="GO:0016857">
    <property type="term" value="F:racemase and epimerase activity, acting on carbohydrates and derivatives"/>
    <property type="evidence" value="ECO:0007669"/>
    <property type="project" value="InterPro"/>
</dbReference>
<dbReference type="Proteomes" id="UP000019666">
    <property type="component" value="Unassembled WGS sequence"/>
</dbReference>
<dbReference type="PANTHER" id="PTHR34389">
    <property type="entry name" value="L-RHAMNOSE MUTAROTASE"/>
    <property type="match status" value="1"/>
</dbReference>
<sequence>MTTETHVQAIQLRPERAEEYLRHHAEPWPEVVAALRSAGFHDYTIHYLPEAGLLVQRFSITSDDPAAALRRVSEAPEMQPWLRLMTGCQTPIEGHASWAPMREAFRLD</sequence>
<dbReference type="SUPFAM" id="SSF54909">
    <property type="entry name" value="Dimeric alpha+beta barrel"/>
    <property type="match status" value="1"/>
</dbReference>
<comment type="caution">
    <text evidence="1">The sequence shown here is derived from an EMBL/GenBank/DDBJ whole genome shotgun (WGS) entry which is preliminary data.</text>
</comment>
<organism evidence="1 2">
    <name type="scientific">Rubellimicrobium mesophilum DSM 19309</name>
    <dbReference type="NCBI Taxonomy" id="442562"/>
    <lineage>
        <taxon>Bacteria</taxon>
        <taxon>Pseudomonadati</taxon>
        <taxon>Pseudomonadota</taxon>
        <taxon>Alphaproteobacteria</taxon>
        <taxon>Rhodobacterales</taxon>
        <taxon>Roseobacteraceae</taxon>
        <taxon>Rubellimicrobium</taxon>
    </lineage>
</organism>
<gene>
    <name evidence="1" type="ORF">Rumeso_02017</name>
</gene>